<dbReference type="AlphaFoldDB" id="A0A0V8QC06"/>
<dbReference type="InterPro" id="IPR050155">
    <property type="entry name" value="HAD-like_hydrolase_sf"/>
</dbReference>
<dbReference type="GO" id="GO:0004713">
    <property type="term" value="F:protein tyrosine kinase activity"/>
    <property type="evidence" value="ECO:0007669"/>
    <property type="project" value="TreeGrafter"/>
</dbReference>
<dbReference type="CDD" id="cd04302">
    <property type="entry name" value="HAD_5NT"/>
    <property type="match status" value="1"/>
</dbReference>
<dbReference type="PANTHER" id="PTHR43434:SF20">
    <property type="entry name" value="5'-NUCLEOTIDASE"/>
    <property type="match status" value="1"/>
</dbReference>
<organism evidence="1 2">
    <name type="scientific">Acetivibrio ethanolgignens</name>
    <dbReference type="NCBI Taxonomy" id="290052"/>
    <lineage>
        <taxon>Bacteria</taxon>
        <taxon>Bacillati</taxon>
        <taxon>Bacillota</taxon>
        <taxon>Clostridia</taxon>
        <taxon>Eubacteriales</taxon>
        <taxon>Oscillospiraceae</taxon>
        <taxon>Acetivibrio</taxon>
    </lineage>
</organism>
<dbReference type="SUPFAM" id="SSF56784">
    <property type="entry name" value="HAD-like"/>
    <property type="match status" value="1"/>
</dbReference>
<proteinExistence type="predicted"/>
<dbReference type="FunFam" id="3.40.50.1000:FF:000022">
    <property type="entry name" value="Phosphoglycolate phosphatase"/>
    <property type="match status" value="1"/>
</dbReference>
<dbReference type="GO" id="GO:0005829">
    <property type="term" value="C:cytosol"/>
    <property type="evidence" value="ECO:0007669"/>
    <property type="project" value="TreeGrafter"/>
</dbReference>
<dbReference type="InterPro" id="IPR006439">
    <property type="entry name" value="HAD-SF_hydro_IA"/>
</dbReference>
<evidence type="ECO:0000313" key="2">
    <source>
        <dbReference type="Proteomes" id="UP000054874"/>
    </source>
</evidence>
<dbReference type="Gene3D" id="1.10.150.240">
    <property type="entry name" value="Putative phosphatase, domain 2"/>
    <property type="match status" value="1"/>
</dbReference>
<keyword evidence="2" id="KW-1185">Reference proteome</keyword>
<dbReference type="PANTHER" id="PTHR43434">
    <property type="entry name" value="PHOSPHOGLYCOLATE PHOSPHATASE"/>
    <property type="match status" value="1"/>
</dbReference>
<gene>
    <name evidence="1" type="ORF">ASU35_03570</name>
</gene>
<accession>A0A0V8QC06</accession>
<sequence>MEKSMIQKEYLFFDLDGTLTDSSEGITKGVMYSLAKFGIQEERMEELLKFIGPPLRDSFMKYYGFSEEEAKKAVIYYREYYQNTGLFENKVYPGMEDVLIALKQAGKKLVVATSKPEEYARRILERFGLYDYFDYIAGAGMDGSRTKKAEVIEYALESCDITDKEEVLMIGDREHDVFGAAQVGIRCMGVLYGFGSRQELELAGAAYIAESVADIERLILK</sequence>
<dbReference type="InterPro" id="IPR036412">
    <property type="entry name" value="HAD-like_sf"/>
</dbReference>
<dbReference type="NCBIfam" id="TIGR01549">
    <property type="entry name" value="HAD-SF-IA-v1"/>
    <property type="match status" value="1"/>
</dbReference>
<evidence type="ECO:0000313" key="1">
    <source>
        <dbReference type="EMBL" id="KSV58123.1"/>
    </source>
</evidence>
<dbReference type="InterPro" id="IPR023214">
    <property type="entry name" value="HAD_sf"/>
</dbReference>
<dbReference type="EMBL" id="LNAM01000186">
    <property type="protein sequence ID" value="KSV58123.1"/>
    <property type="molecule type" value="Genomic_DNA"/>
</dbReference>
<reference evidence="1 2" key="1">
    <citation type="submission" date="2015-11" db="EMBL/GenBank/DDBJ databases">
        <title>Butyribacter intestini gen. nov., sp. nov., a butyric acid-producing bacterium of the family Lachnospiraceae isolated from the human faeces.</title>
        <authorList>
            <person name="Zou Y."/>
            <person name="Xue W."/>
            <person name="Luo G."/>
            <person name="Lv M."/>
        </authorList>
    </citation>
    <scope>NUCLEOTIDE SEQUENCE [LARGE SCALE GENOMIC DNA]</scope>
    <source>
        <strain evidence="1 2">ACET-33324</strain>
    </source>
</reference>
<dbReference type="OrthoDB" id="9792518at2"/>
<protein>
    <submittedName>
        <fullName evidence="1">Phosphoglycolate phosphatase</fullName>
    </submittedName>
</protein>
<dbReference type="SFLD" id="SFLDS00003">
    <property type="entry name" value="Haloacid_Dehalogenase"/>
    <property type="match status" value="1"/>
</dbReference>
<dbReference type="InterPro" id="IPR041492">
    <property type="entry name" value="HAD_2"/>
</dbReference>
<dbReference type="InterPro" id="IPR023198">
    <property type="entry name" value="PGP-like_dom2"/>
</dbReference>
<dbReference type="Proteomes" id="UP000054874">
    <property type="component" value="Unassembled WGS sequence"/>
</dbReference>
<dbReference type="SFLD" id="SFLDG01135">
    <property type="entry name" value="C1.5.6:_HAD__Beta-PGM__Phospha"/>
    <property type="match status" value="1"/>
</dbReference>
<dbReference type="STRING" id="290052.ASU35_03570"/>
<name>A0A0V8QC06_9FIRM</name>
<comment type="caution">
    <text evidence="1">The sequence shown here is derived from an EMBL/GenBank/DDBJ whole genome shotgun (WGS) entry which is preliminary data.</text>
</comment>
<dbReference type="Gene3D" id="3.40.50.1000">
    <property type="entry name" value="HAD superfamily/HAD-like"/>
    <property type="match status" value="1"/>
</dbReference>
<dbReference type="Pfam" id="PF13419">
    <property type="entry name" value="HAD_2"/>
    <property type="match status" value="1"/>
</dbReference>
<dbReference type="SFLD" id="SFLDG01129">
    <property type="entry name" value="C1.5:_HAD__Beta-PGM__Phosphata"/>
    <property type="match status" value="1"/>
</dbReference>